<reference evidence="2" key="2">
    <citation type="submission" date="2025-05" db="UniProtKB">
        <authorList>
            <consortium name="Ensembl"/>
        </authorList>
    </citation>
    <scope>IDENTIFICATION</scope>
</reference>
<dbReference type="Ensembl" id="ENSBIXT00005055487.1">
    <property type="protein sequence ID" value="ENSBIXP00005045906.1"/>
    <property type="gene ID" value="ENSBIXG00005030923.1"/>
</dbReference>
<evidence type="ECO:0000313" key="3">
    <source>
        <dbReference type="Proteomes" id="UP000314981"/>
    </source>
</evidence>
<keyword evidence="3" id="KW-1185">Reference proteome</keyword>
<evidence type="ECO:0000256" key="1">
    <source>
        <dbReference type="SAM" id="MobiDB-lite"/>
    </source>
</evidence>
<dbReference type="GeneTree" id="ENSGT00910000148820"/>
<dbReference type="Proteomes" id="UP000429181">
    <property type="component" value="Chromosome 22"/>
</dbReference>
<dbReference type="Ensembl" id="ENSBIXT00000052971.1">
    <property type="protein sequence ID" value="ENSBIXP00000026615.1"/>
    <property type="gene ID" value="ENSBIXG00000029730.1"/>
</dbReference>
<protein>
    <submittedName>
        <fullName evidence="2">Uncharacterized protein</fullName>
    </submittedName>
</protein>
<evidence type="ECO:0000313" key="4">
    <source>
        <dbReference type="Proteomes" id="UP000429181"/>
    </source>
</evidence>
<sequence>PLFGALRQRSGLGPRDPKHQKAAACLSQRPSSGASYCEAPLPDEQGPVSGHNSHSR</sequence>
<proteinExistence type="predicted"/>
<evidence type="ECO:0000313" key="2">
    <source>
        <dbReference type="Ensembl" id="ENSBIXP00005045906.1"/>
    </source>
</evidence>
<reference evidence="3 4" key="1">
    <citation type="submission" date="2018-11" db="EMBL/GenBank/DDBJ databases">
        <title>Haplotype-resolved cattle genomes.</title>
        <authorList>
            <person name="Low W.Y."/>
            <person name="Tearle R."/>
            <person name="Bickhart D.M."/>
            <person name="Rosen B.D."/>
            <person name="Koren S."/>
            <person name="Rhie A."/>
            <person name="Hiendleder S."/>
            <person name="Phillippy A.M."/>
            <person name="Smith T.P.L."/>
            <person name="Williams J.L."/>
        </authorList>
    </citation>
    <scope>NUCLEOTIDE SEQUENCE [LARGE SCALE GENOMIC DNA]</scope>
</reference>
<name>A0A4W2ISS7_BOBOX</name>
<dbReference type="Proteomes" id="UP000314981">
    <property type="component" value="Chromosome 22"/>
</dbReference>
<dbReference type="AlphaFoldDB" id="A0A4W2ISS7"/>
<organism evidence="2 4">
    <name type="scientific">Bos indicus x Bos taurus</name>
    <name type="common">Hybrid cattle</name>
    <dbReference type="NCBI Taxonomy" id="30522"/>
    <lineage>
        <taxon>Eukaryota</taxon>
        <taxon>Metazoa</taxon>
        <taxon>Chordata</taxon>
        <taxon>Craniata</taxon>
        <taxon>Vertebrata</taxon>
        <taxon>Euteleostomi</taxon>
        <taxon>Mammalia</taxon>
        <taxon>Eutheria</taxon>
        <taxon>Laurasiatheria</taxon>
        <taxon>Artiodactyla</taxon>
        <taxon>Ruminantia</taxon>
        <taxon>Pecora</taxon>
        <taxon>Bovidae</taxon>
        <taxon>Bovinae</taxon>
        <taxon>Bos</taxon>
    </lineage>
</organism>
<accession>A0A4W2ISS7</accession>
<dbReference type="OMA" id="RASYCKA"/>
<feature type="region of interest" description="Disordered" evidence="1">
    <location>
        <begin position="1"/>
        <end position="56"/>
    </location>
</feature>